<evidence type="ECO:0000256" key="4">
    <source>
        <dbReference type="SAM" id="MobiDB-lite"/>
    </source>
</evidence>
<feature type="compositionally biased region" description="Low complexity" evidence="4">
    <location>
        <begin position="36"/>
        <end position="49"/>
    </location>
</feature>
<dbReference type="Pfam" id="PF12796">
    <property type="entry name" value="Ank_2"/>
    <property type="match status" value="1"/>
</dbReference>
<dbReference type="PROSITE" id="PS50297">
    <property type="entry name" value="ANK_REP_REGION"/>
    <property type="match status" value="2"/>
</dbReference>
<feature type="coiled-coil region" evidence="3">
    <location>
        <begin position="88"/>
        <end position="147"/>
    </location>
</feature>
<name>A0A7D9E1N9_PARCT</name>
<evidence type="ECO:0000256" key="3">
    <source>
        <dbReference type="SAM" id="Coils"/>
    </source>
</evidence>
<dbReference type="InterPro" id="IPR027417">
    <property type="entry name" value="P-loop_NTPase"/>
</dbReference>
<dbReference type="SUPFAM" id="SSF48403">
    <property type="entry name" value="Ankyrin repeat"/>
    <property type="match status" value="1"/>
</dbReference>
<keyword evidence="3" id="KW-0175">Coiled coil</keyword>
<feature type="region of interest" description="Disordered" evidence="4">
    <location>
        <begin position="324"/>
        <end position="352"/>
    </location>
</feature>
<feature type="compositionally biased region" description="Polar residues" evidence="4">
    <location>
        <begin position="23"/>
        <end position="35"/>
    </location>
</feature>
<dbReference type="InterPro" id="IPR036770">
    <property type="entry name" value="Ankyrin_rpt-contain_sf"/>
</dbReference>
<dbReference type="EMBL" id="CACRXK020003455">
    <property type="protein sequence ID" value="CAB3998860.1"/>
    <property type="molecule type" value="Genomic_DNA"/>
</dbReference>
<comment type="caution">
    <text evidence="5">The sequence shown here is derived from an EMBL/GenBank/DDBJ whole genome shotgun (WGS) entry which is preliminary data.</text>
</comment>
<dbReference type="SMART" id="SM00248">
    <property type="entry name" value="ANK"/>
    <property type="match status" value="2"/>
</dbReference>
<evidence type="ECO:0000256" key="2">
    <source>
        <dbReference type="ARBA" id="ARBA00023043"/>
    </source>
</evidence>
<dbReference type="PANTHER" id="PTHR24126">
    <property type="entry name" value="ANKYRIN REPEAT, PH AND SEC7 DOMAIN CONTAINING PROTEIN SECG-RELATED"/>
    <property type="match status" value="1"/>
</dbReference>
<protein>
    <submittedName>
        <fullName evidence="5">IQ motif and ankyrin repeat domain-containing</fullName>
    </submittedName>
</protein>
<feature type="compositionally biased region" description="Basic and acidic residues" evidence="4">
    <location>
        <begin position="65"/>
        <end position="79"/>
    </location>
</feature>
<evidence type="ECO:0000256" key="1">
    <source>
        <dbReference type="ARBA" id="ARBA00022737"/>
    </source>
</evidence>
<dbReference type="PROSITE" id="PS50088">
    <property type="entry name" value="ANK_REPEAT"/>
    <property type="match status" value="2"/>
</dbReference>
<keyword evidence="6" id="KW-1185">Reference proteome</keyword>
<keyword evidence="2" id="KW-0040">ANK repeat</keyword>
<organism evidence="5 6">
    <name type="scientific">Paramuricea clavata</name>
    <name type="common">Red gorgonian</name>
    <name type="synonym">Violescent sea-whip</name>
    <dbReference type="NCBI Taxonomy" id="317549"/>
    <lineage>
        <taxon>Eukaryota</taxon>
        <taxon>Metazoa</taxon>
        <taxon>Cnidaria</taxon>
        <taxon>Anthozoa</taxon>
        <taxon>Octocorallia</taxon>
        <taxon>Malacalcyonacea</taxon>
        <taxon>Plexauridae</taxon>
        <taxon>Paramuricea</taxon>
    </lineage>
</organism>
<keyword evidence="1" id="KW-0677">Repeat</keyword>
<sequence length="609" mass="68918">MPPKKAVPASKAPKKATAKAVSNIKSVSPTKSRSTGKGAAKGPSKGSKPVAGASSSKPTGKAKSGKTEEKKWSKQDDQARIIQTAARKYLARKKLEKLKKEKQDYEEMMVKLEKEAWMQMVEREREQEEKERQKEQEERKKKAQEMKWRKRMLEAAFDGDDDEINSVLSEALTNDKKQENISEAVRELHIKKHQLSLADCEDANGNTPLSEASAGGYVNTIQLLLQKGAEINSRGRYERTPLWRAAFAGHLQAVQVLLENGADPRLHANDGTSPQQVCYKMSQLGISSALIEVAAIAGVEEVLKSWNIEQTDELLKKIEENKERKLKEEEKQQKQECDRLEKKQHEAEKEGKACQMRLEKAHCELNKRIFEHDKCVAMGDENKIKITLQTVHDAETELETAKHSSKIAHDKLAQLKLRFREQRKERAGGPGEDVKEQVGVKVSIKELDDVLMRDVGGKIAESGRWPLIIDTSSQTSTFLRYRDTNFLNALNPSNMEPDAIRLAILGAIRFGKPLVLDMMAVDMFESVRMKFDIVQEGLLSTIMTKEILKDDRFLSLVKPEDGEQYSKTAFLGARIENFKFIILTQLWNSSEDLINQTYPLRVMIPSKSF</sequence>
<feature type="compositionally biased region" description="Low complexity" evidence="4">
    <location>
        <begin position="1"/>
        <end position="11"/>
    </location>
</feature>
<reference evidence="5" key="1">
    <citation type="submission" date="2020-04" db="EMBL/GenBank/DDBJ databases">
        <authorList>
            <person name="Alioto T."/>
            <person name="Alioto T."/>
            <person name="Gomez Garrido J."/>
        </authorList>
    </citation>
    <scope>NUCLEOTIDE SEQUENCE</scope>
    <source>
        <strain evidence="5">A484AB</strain>
    </source>
</reference>
<dbReference type="PROSITE" id="PS50096">
    <property type="entry name" value="IQ"/>
    <property type="match status" value="1"/>
</dbReference>
<dbReference type="OrthoDB" id="426293at2759"/>
<feature type="region of interest" description="Disordered" evidence="4">
    <location>
        <begin position="1"/>
        <end position="79"/>
    </location>
</feature>
<gene>
    <name evidence="5" type="ORF">PACLA_8A008889</name>
</gene>
<dbReference type="Gene3D" id="3.40.50.300">
    <property type="entry name" value="P-loop containing nucleotide triphosphate hydrolases"/>
    <property type="match status" value="1"/>
</dbReference>
<dbReference type="Gene3D" id="1.25.40.20">
    <property type="entry name" value="Ankyrin repeat-containing domain"/>
    <property type="match status" value="1"/>
</dbReference>
<dbReference type="Proteomes" id="UP001152795">
    <property type="component" value="Unassembled WGS sequence"/>
</dbReference>
<accession>A0A7D9E1N9</accession>
<evidence type="ECO:0000313" key="6">
    <source>
        <dbReference type="Proteomes" id="UP001152795"/>
    </source>
</evidence>
<dbReference type="AlphaFoldDB" id="A0A7D9E1N9"/>
<proteinExistence type="predicted"/>
<dbReference type="InterPro" id="IPR002110">
    <property type="entry name" value="Ankyrin_rpt"/>
</dbReference>
<evidence type="ECO:0000313" key="5">
    <source>
        <dbReference type="EMBL" id="CAB3998860.1"/>
    </source>
</evidence>
<dbReference type="PANTHER" id="PTHR24126:SF14">
    <property type="entry name" value="ANK_REP_REGION DOMAIN-CONTAINING PROTEIN"/>
    <property type="match status" value="1"/>
</dbReference>